<dbReference type="Gene3D" id="3.30.413.10">
    <property type="entry name" value="Sulfite Reductase Hemoprotein, domain 1"/>
    <property type="match status" value="1"/>
</dbReference>
<evidence type="ECO:0000256" key="3">
    <source>
        <dbReference type="ARBA" id="ARBA00023014"/>
    </source>
</evidence>
<keyword evidence="1" id="KW-0479">Metal-binding</keyword>
<dbReference type="InterPro" id="IPR045854">
    <property type="entry name" value="NO2/SO3_Rdtase_4Fe4S_sf"/>
</dbReference>
<dbReference type="InterPro" id="IPR006067">
    <property type="entry name" value="NO2/SO3_Rdtase_4Fe4S_dom"/>
</dbReference>
<evidence type="ECO:0000256" key="1">
    <source>
        <dbReference type="ARBA" id="ARBA00022723"/>
    </source>
</evidence>
<dbReference type="GO" id="GO:0046872">
    <property type="term" value="F:metal ion binding"/>
    <property type="evidence" value="ECO:0007669"/>
    <property type="project" value="UniProtKB-KW"/>
</dbReference>
<dbReference type="Gene3D" id="3.30.70.2500">
    <property type="match status" value="1"/>
</dbReference>
<dbReference type="SUPFAM" id="SSF54862">
    <property type="entry name" value="4Fe-4S ferredoxins"/>
    <property type="match status" value="1"/>
</dbReference>
<keyword evidence="2" id="KW-0408">Iron</keyword>
<evidence type="ECO:0000259" key="4">
    <source>
        <dbReference type="Pfam" id="PF01077"/>
    </source>
</evidence>
<accession>A0A1J5R4X7</accession>
<keyword evidence="3" id="KW-0411">Iron-sulfur</keyword>
<dbReference type="GO" id="GO:0020037">
    <property type="term" value="F:heme binding"/>
    <property type="evidence" value="ECO:0007669"/>
    <property type="project" value="InterPro"/>
</dbReference>
<dbReference type="Gene3D" id="3.30.70.20">
    <property type="match status" value="1"/>
</dbReference>
<dbReference type="Pfam" id="PF01077">
    <property type="entry name" value="NIR_SIR"/>
    <property type="match status" value="1"/>
</dbReference>
<dbReference type="InterPro" id="IPR036136">
    <property type="entry name" value="Nit/Sulf_reduc_fer-like_dom_sf"/>
</dbReference>
<dbReference type="SUPFAM" id="SSF56014">
    <property type="entry name" value="Nitrite and sulphite reductase 4Fe-4S domain-like"/>
    <property type="match status" value="1"/>
</dbReference>
<gene>
    <name evidence="6" type="primary">dsvA_4</name>
    <name evidence="6" type="ORF">GALL_275860</name>
</gene>
<dbReference type="InterPro" id="IPR011806">
    <property type="entry name" value="DsrA"/>
</dbReference>
<evidence type="ECO:0000259" key="5">
    <source>
        <dbReference type="Pfam" id="PF03460"/>
    </source>
</evidence>
<dbReference type="InterPro" id="IPR005117">
    <property type="entry name" value="NiRdtase/SiRdtase_haem-b_fer"/>
</dbReference>
<dbReference type="EMBL" id="MLJW01000289">
    <property type="protein sequence ID" value="OIQ90506.1"/>
    <property type="molecule type" value="Genomic_DNA"/>
</dbReference>
<keyword evidence="6" id="KW-0560">Oxidoreductase</keyword>
<name>A0A1J5R4X7_9ZZZZ</name>
<proteinExistence type="predicted"/>
<reference evidence="6" key="1">
    <citation type="submission" date="2016-10" db="EMBL/GenBank/DDBJ databases">
        <title>Sequence of Gallionella enrichment culture.</title>
        <authorList>
            <person name="Poehlein A."/>
            <person name="Muehling M."/>
            <person name="Daniel R."/>
        </authorList>
    </citation>
    <scope>NUCLEOTIDE SEQUENCE</scope>
</reference>
<dbReference type="AlphaFoldDB" id="A0A1J5R4X7"/>
<dbReference type="GO" id="GO:0051539">
    <property type="term" value="F:4 iron, 4 sulfur cluster binding"/>
    <property type="evidence" value="ECO:0007669"/>
    <property type="project" value="InterPro"/>
</dbReference>
<dbReference type="NCBIfam" id="TIGR02064">
    <property type="entry name" value="dsrA"/>
    <property type="match status" value="1"/>
</dbReference>
<dbReference type="SUPFAM" id="SSF55124">
    <property type="entry name" value="Nitrite/Sulfite reductase N-terminal domain-like"/>
    <property type="match status" value="1"/>
</dbReference>
<evidence type="ECO:0000313" key="6">
    <source>
        <dbReference type="EMBL" id="OIQ90506.1"/>
    </source>
</evidence>
<dbReference type="Gene3D" id="6.10.140.1420">
    <property type="match status" value="1"/>
</dbReference>
<sequence length="431" mass="47420">MAKKPHATPNLDQLESGPWPSFVTGLKRLAQDKDYVVDLLGHLEHSYQTRKGYWKGGTVGVIGYGGGVIPRFTEIKDENNKPVFPDAAELHTLRIMPPAGMHYDTATLRKFCDIWEKHGSGLIAFHGQSGDIMFQGCTSENVQVAFDEINEMGFDMGGAGPAVRTSMSCVGASRCEQSCFDEGKAHRLVINSFLDDIHRPALPYKFKFKFSGCANDCMNSIQRADMAVIGTWRDNIRTDEALAKKWFAKHGMNELVNDVVSRCPTKAIQLKEIKSVGKGASISSVAVNDSQALEIENRDCVRCMHCINVMTGALAPGKDKGATILVGGKRTLKIGDLMGTVAVPFMKLQNDEDYEQLVELGQKIIDFFAENALEHERTGEMIERIGLVNFLEGIGLDIDANMVSAPRTNPYVRTDGWDEEVAKINAKKAAA</sequence>
<evidence type="ECO:0000256" key="2">
    <source>
        <dbReference type="ARBA" id="ARBA00023004"/>
    </source>
</evidence>
<feature type="domain" description="Nitrite/Sulfite reductase ferredoxin-like" evidence="5">
    <location>
        <begin position="87"/>
        <end position="151"/>
    </location>
</feature>
<feature type="domain" description="Nitrite/sulphite reductase 4Fe-4S" evidence="4">
    <location>
        <begin position="160"/>
        <end position="396"/>
    </location>
</feature>
<dbReference type="GO" id="GO:0018551">
    <property type="term" value="F:dissimilatory sulfite reductase (NADH) activity"/>
    <property type="evidence" value="ECO:0007669"/>
    <property type="project" value="InterPro"/>
</dbReference>
<dbReference type="Pfam" id="PF03460">
    <property type="entry name" value="NIR_SIR_ferr"/>
    <property type="match status" value="1"/>
</dbReference>
<organism evidence="6">
    <name type="scientific">mine drainage metagenome</name>
    <dbReference type="NCBI Taxonomy" id="410659"/>
    <lineage>
        <taxon>unclassified sequences</taxon>
        <taxon>metagenomes</taxon>
        <taxon>ecological metagenomes</taxon>
    </lineage>
</organism>
<comment type="caution">
    <text evidence="6">The sequence shown here is derived from an EMBL/GenBank/DDBJ whole genome shotgun (WGS) entry which is preliminary data.</text>
</comment>
<protein>
    <submittedName>
        <fullName evidence="6">Sulfite reductase, dissimilatory-type subunit alpha</fullName>
        <ecNumber evidence="6">1.8.99.3</ecNumber>
    </submittedName>
</protein>
<dbReference type="EC" id="1.8.99.3" evidence="6"/>